<evidence type="ECO:0000256" key="6">
    <source>
        <dbReference type="ARBA" id="ARBA00023004"/>
    </source>
</evidence>
<feature type="non-terminal residue" evidence="9">
    <location>
        <position position="1"/>
    </location>
</feature>
<keyword evidence="3" id="KW-0349">Heme</keyword>
<evidence type="ECO:0000259" key="8">
    <source>
        <dbReference type="PROSITE" id="PS51405"/>
    </source>
</evidence>
<evidence type="ECO:0000256" key="1">
    <source>
        <dbReference type="ARBA" id="ARBA00001970"/>
    </source>
</evidence>
<comment type="caution">
    <text evidence="9">The sequence shown here is derived from an EMBL/GenBank/DDBJ whole genome shotgun (WGS) entry which is preliminary data.</text>
</comment>
<protein>
    <recommendedName>
        <fullName evidence="8">Heme haloperoxidase family profile domain-containing protein</fullName>
    </recommendedName>
</protein>
<dbReference type="GO" id="GO:0004601">
    <property type="term" value="F:peroxidase activity"/>
    <property type="evidence" value="ECO:0007669"/>
    <property type="project" value="UniProtKB-KW"/>
</dbReference>
<keyword evidence="6" id="KW-0408">Iron</keyword>
<accession>A0A4Y7SFC2</accession>
<evidence type="ECO:0000313" key="9">
    <source>
        <dbReference type="EMBL" id="TEB20542.1"/>
    </source>
</evidence>
<evidence type="ECO:0000256" key="4">
    <source>
        <dbReference type="ARBA" id="ARBA00022723"/>
    </source>
</evidence>
<evidence type="ECO:0000313" key="10">
    <source>
        <dbReference type="Proteomes" id="UP000298030"/>
    </source>
</evidence>
<evidence type="ECO:0000256" key="3">
    <source>
        <dbReference type="ARBA" id="ARBA00022617"/>
    </source>
</evidence>
<dbReference type="PANTHER" id="PTHR33577">
    <property type="entry name" value="STERIGMATOCYSTIN BIOSYNTHESIS PEROXIDASE STCC-RELATED"/>
    <property type="match status" value="1"/>
</dbReference>
<proteinExistence type="inferred from homology"/>
<keyword evidence="2" id="KW-0575">Peroxidase</keyword>
<dbReference type="OrthoDB" id="407298at2759"/>
<dbReference type="Pfam" id="PF01328">
    <property type="entry name" value="Peroxidase_2"/>
    <property type="match status" value="1"/>
</dbReference>
<dbReference type="GO" id="GO:0046872">
    <property type="term" value="F:metal ion binding"/>
    <property type="evidence" value="ECO:0007669"/>
    <property type="project" value="UniProtKB-KW"/>
</dbReference>
<dbReference type="PROSITE" id="PS51405">
    <property type="entry name" value="HEME_HALOPEROXIDASE"/>
    <property type="match status" value="1"/>
</dbReference>
<dbReference type="SUPFAM" id="SSF47571">
    <property type="entry name" value="Cloroperoxidase"/>
    <property type="match status" value="1"/>
</dbReference>
<comment type="similarity">
    <text evidence="7">Belongs to the chloroperoxidase family.</text>
</comment>
<sequence>LTSLPLTAAFPSYGSLAGLSERELASIIPSLKETLPGKVPGPLKFNGTKLINDAAHPWKPLRPGDIRGPCPGLNTLASHGYLPRDGVATPAQIINAVQEGFNMESQTARFTTYAAFLVDGNLVTDLVSIGEKTRKTGPDPPKPAIVGGLNTHAVFEGDASLTRADIFFGDNHSFNQTLWDQMGYTKTVAAELRFARIQESIATNPQFDFTAPRYFTAYAEATFPYVFFGDGRVPLKPDGTFGQQVPEDYHRPATPSGPSGASALFEAHPVQPGKNANGINSYTPDPDSADFSNFCLLYTSFASTIVQGLYPNPKGVLRRNLIINLQNLFDAMEGRDCEQDDETVLHKGIALGASLRQAGRASRWSCLSPRAGRSWIPSSEYLQISPRYSLAPQVLWSSPLSRVNYRGPQRYRSSESNGSAIGSLRFGGQAGLRVGTYIPFAEAAIGTMSLRKEIQAFRLSDDLGE</sequence>
<keyword evidence="4" id="KW-0479">Metal-binding</keyword>
<comment type="cofactor">
    <cofactor evidence="1">
        <name>heme b</name>
        <dbReference type="ChEBI" id="CHEBI:60344"/>
    </cofactor>
</comment>
<evidence type="ECO:0000256" key="5">
    <source>
        <dbReference type="ARBA" id="ARBA00023002"/>
    </source>
</evidence>
<keyword evidence="5" id="KW-0560">Oxidoreductase</keyword>
<dbReference type="AlphaFoldDB" id="A0A4Y7SFC2"/>
<dbReference type="EMBL" id="QPFP01000136">
    <property type="protein sequence ID" value="TEB20542.1"/>
    <property type="molecule type" value="Genomic_DNA"/>
</dbReference>
<feature type="domain" description="Heme haloperoxidase family profile" evidence="8">
    <location>
        <begin position="54"/>
        <end position="266"/>
    </location>
</feature>
<dbReference type="PANTHER" id="PTHR33577:SF16">
    <property type="entry name" value="HEME HALOPEROXIDASE FAMILY PROFILE DOMAIN-CONTAINING PROTEIN"/>
    <property type="match status" value="1"/>
</dbReference>
<keyword evidence="10" id="KW-1185">Reference proteome</keyword>
<evidence type="ECO:0000256" key="7">
    <source>
        <dbReference type="ARBA" id="ARBA00025795"/>
    </source>
</evidence>
<dbReference type="InterPro" id="IPR036851">
    <property type="entry name" value="Chloroperoxidase-like_sf"/>
</dbReference>
<evidence type="ECO:0000256" key="2">
    <source>
        <dbReference type="ARBA" id="ARBA00022559"/>
    </source>
</evidence>
<reference evidence="9 10" key="1">
    <citation type="journal article" date="2019" name="Nat. Ecol. Evol.">
        <title>Megaphylogeny resolves global patterns of mushroom evolution.</title>
        <authorList>
            <person name="Varga T."/>
            <person name="Krizsan K."/>
            <person name="Foldi C."/>
            <person name="Dima B."/>
            <person name="Sanchez-Garcia M."/>
            <person name="Sanchez-Ramirez S."/>
            <person name="Szollosi G.J."/>
            <person name="Szarkandi J.G."/>
            <person name="Papp V."/>
            <person name="Albert L."/>
            <person name="Andreopoulos W."/>
            <person name="Angelini C."/>
            <person name="Antonin V."/>
            <person name="Barry K.W."/>
            <person name="Bougher N.L."/>
            <person name="Buchanan P."/>
            <person name="Buyck B."/>
            <person name="Bense V."/>
            <person name="Catcheside P."/>
            <person name="Chovatia M."/>
            <person name="Cooper J."/>
            <person name="Damon W."/>
            <person name="Desjardin D."/>
            <person name="Finy P."/>
            <person name="Geml J."/>
            <person name="Haridas S."/>
            <person name="Hughes K."/>
            <person name="Justo A."/>
            <person name="Karasinski D."/>
            <person name="Kautmanova I."/>
            <person name="Kiss B."/>
            <person name="Kocsube S."/>
            <person name="Kotiranta H."/>
            <person name="LaButti K.M."/>
            <person name="Lechner B.E."/>
            <person name="Liimatainen K."/>
            <person name="Lipzen A."/>
            <person name="Lukacs Z."/>
            <person name="Mihaltcheva S."/>
            <person name="Morgado L.N."/>
            <person name="Niskanen T."/>
            <person name="Noordeloos M.E."/>
            <person name="Ohm R.A."/>
            <person name="Ortiz-Santana B."/>
            <person name="Ovrebo C."/>
            <person name="Racz N."/>
            <person name="Riley R."/>
            <person name="Savchenko A."/>
            <person name="Shiryaev A."/>
            <person name="Soop K."/>
            <person name="Spirin V."/>
            <person name="Szebenyi C."/>
            <person name="Tomsovsky M."/>
            <person name="Tulloss R.E."/>
            <person name="Uehling J."/>
            <person name="Grigoriev I.V."/>
            <person name="Vagvolgyi C."/>
            <person name="Papp T."/>
            <person name="Martin F.M."/>
            <person name="Miettinen O."/>
            <person name="Hibbett D.S."/>
            <person name="Nagy L.G."/>
        </authorList>
    </citation>
    <scope>NUCLEOTIDE SEQUENCE [LARGE SCALE GENOMIC DNA]</scope>
    <source>
        <strain evidence="9 10">FP101781</strain>
    </source>
</reference>
<dbReference type="InterPro" id="IPR000028">
    <property type="entry name" value="Chloroperoxidase"/>
</dbReference>
<dbReference type="Proteomes" id="UP000298030">
    <property type="component" value="Unassembled WGS sequence"/>
</dbReference>
<gene>
    <name evidence="9" type="ORF">FA13DRAFT_1837000</name>
</gene>
<organism evidence="9 10">
    <name type="scientific">Coprinellus micaceus</name>
    <name type="common">Glistening ink-cap mushroom</name>
    <name type="synonym">Coprinus micaceus</name>
    <dbReference type="NCBI Taxonomy" id="71717"/>
    <lineage>
        <taxon>Eukaryota</taxon>
        <taxon>Fungi</taxon>
        <taxon>Dikarya</taxon>
        <taxon>Basidiomycota</taxon>
        <taxon>Agaricomycotina</taxon>
        <taxon>Agaricomycetes</taxon>
        <taxon>Agaricomycetidae</taxon>
        <taxon>Agaricales</taxon>
        <taxon>Agaricineae</taxon>
        <taxon>Psathyrellaceae</taxon>
        <taxon>Coprinellus</taxon>
    </lineage>
</organism>
<name>A0A4Y7SFC2_COPMI</name>
<dbReference type="Gene3D" id="1.10.489.10">
    <property type="entry name" value="Chloroperoxidase-like"/>
    <property type="match status" value="1"/>
</dbReference>